<keyword evidence="3" id="KW-0539">Nucleus</keyword>
<comment type="caution">
    <text evidence="6">The sequence shown here is derived from an EMBL/GenBank/DDBJ whole genome shotgun (WGS) entry which is preliminary data.</text>
</comment>
<evidence type="ECO:0000259" key="5">
    <source>
        <dbReference type="PROSITE" id="PS50048"/>
    </source>
</evidence>
<name>A0A4S9BND7_AURPU</name>
<protein>
    <recommendedName>
        <fullName evidence="5">Zn(2)-C6 fungal-type domain-containing protein</fullName>
    </recommendedName>
</protein>
<dbReference type="SUPFAM" id="SSF57701">
    <property type="entry name" value="Zn2/Cys6 DNA-binding domain"/>
    <property type="match status" value="1"/>
</dbReference>
<dbReference type="GO" id="GO:0008270">
    <property type="term" value="F:zinc ion binding"/>
    <property type="evidence" value="ECO:0007669"/>
    <property type="project" value="InterPro"/>
</dbReference>
<dbReference type="InterPro" id="IPR001138">
    <property type="entry name" value="Zn2Cys6_DnaBD"/>
</dbReference>
<dbReference type="AlphaFoldDB" id="A0A4S9BND7"/>
<dbReference type="EMBL" id="QZAR01000014">
    <property type="protein sequence ID" value="THW95121.1"/>
    <property type="molecule type" value="Genomic_DNA"/>
</dbReference>
<dbReference type="InterPro" id="IPR050613">
    <property type="entry name" value="Sec_Metabolite_Reg"/>
</dbReference>
<dbReference type="SMART" id="SM00066">
    <property type="entry name" value="GAL4"/>
    <property type="match status" value="1"/>
</dbReference>
<feature type="compositionally biased region" description="Polar residues" evidence="4">
    <location>
        <begin position="84"/>
        <end position="100"/>
    </location>
</feature>
<dbReference type="GO" id="GO:0003677">
    <property type="term" value="F:DNA binding"/>
    <property type="evidence" value="ECO:0007669"/>
    <property type="project" value="InterPro"/>
</dbReference>
<feature type="domain" description="Zn(2)-C6 fungal-type" evidence="5">
    <location>
        <begin position="135"/>
        <end position="166"/>
    </location>
</feature>
<accession>A0A4S9BND7</accession>
<reference evidence="6 7" key="1">
    <citation type="submission" date="2018-10" db="EMBL/GenBank/DDBJ databases">
        <title>Fifty Aureobasidium pullulans genomes reveal a recombining polyextremotolerant generalist.</title>
        <authorList>
            <person name="Gostincar C."/>
            <person name="Turk M."/>
            <person name="Zajc J."/>
            <person name="Gunde-Cimerman N."/>
        </authorList>
    </citation>
    <scope>NUCLEOTIDE SEQUENCE [LARGE SCALE GENOMIC DNA]</scope>
    <source>
        <strain evidence="6 7">EXF-10507</strain>
    </source>
</reference>
<dbReference type="GO" id="GO:0005634">
    <property type="term" value="C:nucleus"/>
    <property type="evidence" value="ECO:0007669"/>
    <property type="project" value="UniProtKB-SubCell"/>
</dbReference>
<proteinExistence type="predicted"/>
<dbReference type="SMART" id="SM00906">
    <property type="entry name" value="Fungal_trans"/>
    <property type="match status" value="1"/>
</dbReference>
<dbReference type="PANTHER" id="PTHR31001:SF49">
    <property type="entry name" value="ZN(II)2CYS6 TRANSCRIPTION FACTOR (EUROFUNG)"/>
    <property type="match status" value="1"/>
</dbReference>
<dbReference type="GO" id="GO:0006351">
    <property type="term" value="P:DNA-templated transcription"/>
    <property type="evidence" value="ECO:0007669"/>
    <property type="project" value="InterPro"/>
</dbReference>
<dbReference type="Proteomes" id="UP000304928">
    <property type="component" value="Unassembled WGS sequence"/>
</dbReference>
<evidence type="ECO:0000256" key="2">
    <source>
        <dbReference type="ARBA" id="ARBA00022723"/>
    </source>
</evidence>
<gene>
    <name evidence="6" type="ORF">D6D15_01660</name>
</gene>
<dbReference type="InterPro" id="IPR007219">
    <property type="entry name" value="XnlR_reg_dom"/>
</dbReference>
<dbReference type="CDD" id="cd00067">
    <property type="entry name" value="GAL4"/>
    <property type="match status" value="1"/>
</dbReference>
<dbReference type="PANTHER" id="PTHR31001">
    <property type="entry name" value="UNCHARACTERIZED TRANSCRIPTIONAL REGULATORY PROTEIN"/>
    <property type="match status" value="1"/>
</dbReference>
<dbReference type="PROSITE" id="PS50048">
    <property type="entry name" value="ZN2_CY6_FUNGAL_2"/>
    <property type="match status" value="1"/>
</dbReference>
<dbReference type="Gene3D" id="4.10.240.10">
    <property type="entry name" value="Zn(2)-C6 fungal-type DNA-binding domain"/>
    <property type="match status" value="1"/>
</dbReference>
<evidence type="ECO:0000313" key="6">
    <source>
        <dbReference type="EMBL" id="THW95121.1"/>
    </source>
</evidence>
<dbReference type="InterPro" id="IPR036864">
    <property type="entry name" value="Zn2-C6_fun-type_DNA-bd_sf"/>
</dbReference>
<evidence type="ECO:0000256" key="4">
    <source>
        <dbReference type="SAM" id="MobiDB-lite"/>
    </source>
</evidence>
<evidence type="ECO:0000313" key="7">
    <source>
        <dbReference type="Proteomes" id="UP000304928"/>
    </source>
</evidence>
<evidence type="ECO:0000256" key="3">
    <source>
        <dbReference type="ARBA" id="ARBA00023242"/>
    </source>
</evidence>
<feature type="compositionally biased region" description="Basic and acidic residues" evidence="4">
    <location>
        <begin position="59"/>
        <end position="75"/>
    </location>
</feature>
<dbReference type="GO" id="GO:0000981">
    <property type="term" value="F:DNA-binding transcription factor activity, RNA polymerase II-specific"/>
    <property type="evidence" value="ECO:0007669"/>
    <property type="project" value="InterPro"/>
</dbReference>
<keyword evidence="2" id="KW-0479">Metal-binding</keyword>
<dbReference type="CDD" id="cd12148">
    <property type="entry name" value="fungal_TF_MHR"/>
    <property type="match status" value="1"/>
</dbReference>
<dbReference type="PROSITE" id="PS00463">
    <property type="entry name" value="ZN2_CY6_FUNGAL_1"/>
    <property type="match status" value="1"/>
</dbReference>
<sequence>MAISMPAPKTRVVMVDVRDASLARDLLTLSSSKTTNSSAPSQRESKVDSRLFLPSAEPSSRRYPELLDRSQKFSSDKSVGPASLSHNSRVVGRTSHNSEVSVMTPTPPTTNSSTGASPDNGQFRVVRKRNRIPLSCAPCRHRKLKCNRGHPCDNCTKRGDTTSCVYASPSARKKPGIHHVPTGTPDDMQNRIDRLESLVLSLMTNGSQAAGPSAAHAAINSSRSNSLGTSISMPLDPHRDSIREVEGEDSDINDVAQDIGIMKIDGAKAFFVPDAHWFAILSDIAEVKNYFASHKEQYQEQFRKVQASKQDDVSGSFLFKGPRLNNKTEVLVTLPDKNAVDDLVKRYFQSYDPAVHIIHGPTFQGQYDRHWQNPNETPVTFLALLYGMMTLALQSCTRAGDEPPEYQGRTRDLSISFKRLTAQCIVLADVTQPMPQLVEALILHIQAEHSSSSDAETGILLLVNLCTRLAMRMGYHRDSGPYPSVSPFTAEMRRRVWTFVRQADLLFSCQFGLPPMVRSDNTDSELPHNIFDDEFTEDMKSLPQSRSESEVTPASYMIAKARLISCFGKIVDRIQSVSSPPAYEEIMRLDAQLREARTQIPPHLQMKSPSELATVAPNLIMQAYALELIYLKSQCMLHRKFIARGRDSPRYAYSRRTCIDASMEMLAHQATLYMESQDGGKLRSVKWNISSLTTHDFLLAAMIVCLDLYHTSESDRSAVKTSSSSPSSPLTGDVWTQDRREHMITALQTCAQIWESLRDKSMEAYKASTQLRVMLGKLKSQEQQQTAMIGGREQQLRSANQYGVRGHSFGAFPNGQVSDIVDDEVPPEHSAAMTLGLLSSGGVSPNAGFASNNPTSLGMETRGYPASMAGLLNEPMSERTGLTPQYGGVDVNGPQTVQGAASPFTQLFGATAPEVDWGAWDSYVQGDPMQMWSMNLETNPLDAQQTQQQQVQQAQQQQLAQQAQQASMNNMFMGPGAANMM</sequence>
<dbReference type="Pfam" id="PF04082">
    <property type="entry name" value="Fungal_trans"/>
    <property type="match status" value="1"/>
</dbReference>
<comment type="subcellular location">
    <subcellularLocation>
        <location evidence="1">Nucleus</location>
    </subcellularLocation>
</comment>
<dbReference type="Pfam" id="PF00172">
    <property type="entry name" value="Zn_clus"/>
    <property type="match status" value="1"/>
</dbReference>
<organism evidence="6 7">
    <name type="scientific">Aureobasidium pullulans</name>
    <name type="common">Black yeast</name>
    <name type="synonym">Pullularia pullulans</name>
    <dbReference type="NCBI Taxonomy" id="5580"/>
    <lineage>
        <taxon>Eukaryota</taxon>
        <taxon>Fungi</taxon>
        <taxon>Dikarya</taxon>
        <taxon>Ascomycota</taxon>
        <taxon>Pezizomycotina</taxon>
        <taxon>Dothideomycetes</taxon>
        <taxon>Dothideomycetidae</taxon>
        <taxon>Dothideales</taxon>
        <taxon>Saccotheciaceae</taxon>
        <taxon>Aureobasidium</taxon>
    </lineage>
</organism>
<feature type="region of interest" description="Disordered" evidence="4">
    <location>
        <begin position="32"/>
        <end position="121"/>
    </location>
</feature>
<feature type="compositionally biased region" description="Low complexity" evidence="4">
    <location>
        <begin position="101"/>
        <end position="118"/>
    </location>
</feature>
<evidence type="ECO:0000256" key="1">
    <source>
        <dbReference type="ARBA" id="ARBA00004123"/>
    </source>
</evidence>